<proteinExistence type="predicted"/>
<protein>
    <submittedName>
        <fullName evidence="1">Uncharacterized protein</fullName>
    </submittedName>
</protein>
<dbReference type="AlphaFoldDB" id="A0A0Z8QVB7"/>
<sequence>MSKKQTYKEFKKWVDDQVNMAEAMGLDENSAVLPDMVEQNAQAWVLLQEMFEEHTLHYRAKGKKRKKARKKYTISRKKYLDLLKQLYELYDLAEKVEDFQPLIPKEADKKEFCELWVGLQEGLGYLLSEYNGTLTEKELEYIEGDTEDD</sequence>
<evidence type="ECO:0000313" key="2">
    <source>
        <dbReference type="Proteomes" id="UP000071962"/>
    </source>
</evidence>
<reference evidence="1 2" key="1">
    <citation type="submission" date="2016-02" db="EMBL/GenBank/DDBJ databases">
        <authorList>
            <consortium name="Pathogen Informatics"/>
        </authorList>
    </citation>
    <scope>NUCLEOTIDE SEQUENCE [LARGE SCALE GENOMIC DNA]</scope>
    <source>
        <strain evidence="1 2">SS1062</strain>
    </source>
</reference>
<gene>
    <name evidence="1" type="ORF">ERS132551_00395</name>
</gene>
<organism evidence="1 2">
    <name type="scientific">Streptococcus suis</name>
    <dbReference type="NCBI Taxonomy" id="1307"/>
    <lineage>
        <taxon>Bacteria</taxon>
        <taxon>Bacillati</taxon>
        <taxon>Bacillota</taxon>
        <taxon>Bacilli</taxon>
        <taxon>Lactobacillales</taxon>
        <taxon>Streptococcaceae</taxon>
        <taxon>Streptococcus</taxon>
    </lineage>
</organism>
<dbReference type="Proteomes" id="UP000071962">
    <property type="component" value="Unassembled WGS sequence"/>
</dbReference>
<accession>A0A0Z8QVB7</accession>
<evidence type="ECO:0000313" key="1">
    <source>
        <dbReference type="EMBL" id="CYW71016.1"/>
    </source>
</evidence>
<dbReference type="RefSeq" id="WP_228477198.1">
    <property type="nucleotide sequence ID" value="NZ_CEKS01000060.1"/>
</dbReference>
<dbReference type="EMBL" id="FIKT01000004">
    <property type="protein sequence ID" value="CYW71016.1"/>
    <property type="molecule type" value="Genomic_DNA"/>
</dbReference>
<name>A0A0Z8QVB7_STRSU</name>